<keyword evidence="1" id="KW-0812">Transmembrane</keyword>
<proteinExistence type="predicted"/>
<sequence length="124" mass="13597">MAYLSNVSFSLYYNIKIAGETFEKQRLINSLYKILAFAGGTMLLVLSTSLIIPWANKNNLPIPAEYSTVISTVATLGVCLSGSLKYILEAFNKMKKILSIKDENNTIEAARANALKSDKAVEGE</sequence>
<organism evidence="2">
    <name type="scientific">Bacteriophage sp</name>
    <dbReference type="NCBI Taxonomy" id="38018"/>
    <lineage>
        <taxon>Viruses</taxon>
    </lineage>
</organism>
<reference evidence="2" key="1">
    <citation type="journal article" date="2021" name="Proc. Natl. Acad. Sci. U.S.A.">
        <title>A Catalog of Tens of Thousands of Viruses from Human Metagenomes Reveals Hidden Associations with Chronic Diseases.</title>
        <authorList>
            <person name="Tisza M.J."/>
            <person name="Buck C.B."/>
        </authorList>
    </citation>
    <scope>NUCLEOTIDE SEQUENCE</scope>
    <source>
        <strain evidence="2">CtOZu12</strain>
    </source>
</reference>
<keyword evidence="1" id="KW-1133">Transmembrane helix</keyword>
<feature type="transmembrane region" description="Helical" evidence="1">
    <location>
        <begin position="66"/>
        <end position="88"/>
    </location>
</feature>
<accession>A0A8D9UHK7</accession>
<protein>
    <submittedName>
        <fullName evidence="2">Uncharacterized protein</fullName>
    </submittedName>
</protein>
<name>A0A8D9UHK7_9VIRU</name>
<keyword evidence="1" id="KW-0472">Membrane</keyword>
<evidence type="ECO:0000256" key="1">
    <source>
        <dbReference type="SAM" id="Phobius"/>
    </source>
</evidence>
<dbReference type="EMBL" id="BK029940">
    <property type="protein sequence ID" value="DAD55616.1"/>
    <property type="molecule type" value="Genomic_DNA"/>
</dbReference>
<evidence type="ECO:0000313" key="2">
    <source>
        <dbReference type="EMBL" id="DAD55616.1"/>
    </source>
</evidence>
<feature type="transmembrane region" description="Helical" evidence="1">
    <location>
        <begin position="34"/>
        <end position="54"/>
    </location>
</feature>